<proteinExistence type="predicted"/>
<accession>A0ABM9GU55</accession>
<feature type="compositionally biased region" description="Polar residues" evidence="1">
    <location>
        <begin position="40"/>
        <end position="50"/>
    </location>
</feature>
<evidence type="ECO:0000256" key="1">
    <source>
        <dbReference type="SAM" id="MobiDB-lite"/>
    </source>
</evidence>
<keyword evidence="3" id="KW-1185">Reference proteome</keyword>
<comment type="caution">
    <text evidence="2">The sequence shown here is derived from an EMBL/GenBank/DDBJ whole genome shotgun (WGS) entry which is preliminary data.</text>
</comment>
<protein>
    <submittedName>
        <fullName evidence="2">Uncharacterized protein</fullName>
    </submittedName>
</protein>
<evidence type="ECO:0000313" key="3">
    <source>
        <dbReference type="Proteomes" id="UP001154015"/>
    </source>
</evidence>
<gene>
    <name evidence="2" type="ORF">SGL43_01844</name>
</gene>
<dbReference type="Proteomes" id="UP001154015">
    <property type="component" value="Unassembled WGS sequence"/>
</dbReference>
<dbReference type="EMBL" id="CAKXYP010000004">
    <property type="protein sequence ID" value="CAH9414832.1"/>
    <property type="molecule type" value="Genomic_DNA"/>
</dbReference>
<organism evidence="2 3">
    <name type="scientific">Streptomyces globisporus</name>
    <dbReference type="NCBI Taxonomy" id="1908"/>
    <lineage>
        <taxon>Bacteria</taxon>
        <taxon>Bacillati</taxon>
        <taxon>Actinomycetota</taxon>
        <taxon>Actinomycetes</taxon>
        <taxon>Kitasatosporales</taxon>
        <taxon>Streptomycetaceae</taxon>
        <taxon>Streptomyces</taxon>
    </lineage>
</organism>
<sequence length="80" mass="8266">MRVALSTVGQPLPEGDTRPVAGSPVSLREVGWPRHEPVQHASSSVATPSESGRRSVAASIPNRALKVLAGEADGLANLES</sequence>
<reference evidence="2" key="1">
    <citation type="submission" date="2022-03" db="EMBL/GenBank/DDBJ databases">
        <authorList>
            <person name="Leyn A S."/>
        </authorList>
    </citation>
    <scope>NUCLEOTIDE SEQUENCE</scope>
    <source>
        <strain evidence="2">Streptomyces globisporus 4-3</strain>
    </source>
</reference>
<evidence type="ECO:0000313" key="2">
    <source>
        <dbReference type="EMBL" id="CAH9414832.1"/>
    </source>
</evidence>
<name>A0ABM9GU55_STRGL</name>
<feature type="region of interest" description="Disordered" evidence="1">
    <location>
        <begin position="1"/>
        <end position="57"/>
    </location>
</feature>